<keyword evidence="1" id="KW-0732">Signal</keyword>
<evidence type="ECO:0000313" key="3">
    <source>
        <dbReference type="Proteomes" id="UP000275078"/>
    </source>
</evidence>
<gene>
    <name evidence="2" type="ORF">BJ508DRAFT_419420</name>
</gene>
<organism evidence="2 3">
    <name type="scientific">Ascobolus immersus RN42</name>
    <dbReference type="NCBI Taxonomy" id="1160509"/>
    <lineage>
        <taxon>Eukaryota</taxon>
        <taxon>Fungi</taxon>
        <taxon>Dikarya</taxon>
        <taxon>Ascomycota</taxon>
        <taxon>Pezizomycotina</taxon>
        <taxon>Pezizomycetes</taxon>
        <taxon>Pezizales</taxon>
        <taxon>Ascobolaceae</taxon>
        <taxon>Ascobolus</taxon>
    </lineage>
</organism>
<keyword evidence="3" id="KW-1185">Reference proteome</keyword>
<dbReference type="AlphaFoldDB" id="A0A3N4HG91"/>
<reference evidence="2 3" key="1">
    <citation type="journal article" date="2018" name="Nat. Ecol. Evol.">
        <title>Pezizomycetes genomes reveal the molecular basis of ectomycorrhizal truffle lifestyle.</title>
        <authorList>
            <person name="Murat C."/>
            <person name="Payen T."/>
            <person name="Noel B."/>
            <person name="Kuo A."/>
            <person name="Morin E."/>
            <person name="Chen J."/>
            <person name="Kohler A."/>
            <person name="Krizsan K."/>
            <person name="Balestrini R."/>
            <person name="Da Silva C."/>
            <person name="Montanini B."/>
            <person name="Hainaut M."/>
            <person name="Levati E."/>
            <person name="Barry K.W."/>
            <person name="Belfiori B."/>
            <person name="Cichocki N."/>
            <person name="Clum A."/>
            <person name="Dockter R.B."/>
            <person name="Fauchery L."/>
            <person name="Guy J."/>
            <person name="Iotti M."/>
            <person name="Le Tacon F."/>
            <person name="Lindquist E.A."/>
            <person name="Lipzen A."/>
            <person name="Malagnac F."/>
            <person name="Mello A."/>
            <person name="Molinier V."/>
            <person name="Miyauchi S."/>
            <person name="Poulain J."/>
            <person name="Riccioni C."/>
            <person name="Rubini A."/>
            <person name="Sitrit Y."/>
            <person name="Splivallo R."/>
            <person name="Traeger S."/>
            <person name="Wang M."/>
            <person name="Zifcakova L."/>
            <person name="Wipf D."/>
            <person name="Zambonelli A."/>
            <person name="Paolocci F."/>
            <person name="Nowrousian M."/>
            <person name="Ottonello S."/>
            <person name="Baldrian P."/>
            <person name="Spatafora J.W."/>
            <person name="Henrissat B."/>
            <person name="Nagy L.G."/>
            <person name="Aury J.M."/>
            <person name="Wincker P."/>
            <person name="Grigoriev I.V."/>
            <person name="Bonfante P."/>
            <person name="Martin F.M."/>
        </authorList>
    </citation>
    <scope>NUCLEOTIDE SEQUENCE [LARGE SCALE GENOMIC DNA]</scope>
    <source>
        <strain evidence="2 3">RN42</strain>
    </source>
</reference>
<evidence type="ECO:0000313" key="2">
    <source>
        <dbReference type="EMBL" id="RPA72567.1"/>
    </source>
</evidence>
<feature type="chain" id="PRO_5018129672" evidence="1">
    <location>
        <begin position="17"/>
        <end position="325"/>
    </location>
</feature>
<dbReference type="OrthoDB" id="5318500at2759"/>
<protein>
    <submittedName>
        <fullName evidence="2">Uncharacterized protein</fullName>
    </submittedName>
</protein>
<sequence length="325" mass="34971">MKSTFFLLASVALVNAAPQLAGGLKPTTITLPVEPRPTCGPCLNSCVINCPVGKDCHCPMYCDPKLQCSDSVYEKREAQVELPSITLPVIRPAPTCGPCLNDCIVNCPPLKKCTCPDVCDPKYECKELMKKDVTELPSITLPVIRPTPTCGPCLNGCIVACPPGKNCNCPAVCDPKYECSDSVAKRDEPYPLPTIIDGVNPSKTSVVPMPTRIPCGCLNDCLLACPPGKSCNCPAVCDPKYECKVTKRDEEPYPLPTIIDGVNPSKTSVKPMPTRIPCGCLNDCVVNCPPGEICKCTKECDPKYFCKETVEPVDPIVTGQPVIEY</sequence>
<name>A0A3N4HG91_ASCIM</name>
<dbReference type="Proteomes" id="UP000275078">
    <property type="component" value="Unassembled WGS sequence"/>
</dbReference>
<dbReference type="EMBL" id="ML119856">
    <property type="protein sequence ID" value="RPA72567.1"/>
    <property type="molecule type" value="Genomic_DNA"/>
</dbReference>
<accession>A0A3N4HG91</accession>
<feature type="signal peptide" evidence="1">
    <location>
        <begin position="1"/>
        <end position="16"/>
    </location>
</feature>
<proteinExistence type="predicted"/>
<evidence type="ECO:0000256" key="1">
    <source>
        <dbReference type="SAM" id="SignalP"/>
    </source>
</evidence>